<dbReference type="Proteomes" id="UP001415857">
    <property type="component" value="Unassembled WGS sequence"/>
</dbReference>
<keyword evidence="1" id="KW-1133">Transmembrane helix</keyword>
<sequence>MASFQLLKSNFSPFSGKSEFSRKPTWIFSESCLESAGRRIVEFRIIRRSRYLIRHRFRVCCGVKEGENQSNGEEPPESLFMKELRRRGMTPTSLLEDRKKSIYELDEGVKLKEEDREFSKRNAVSRDFEKSPFNQRERSMALNSEGLEGLIPRAKILLTIGGTFFLGFGPLILITIAFFSALYLVSFFSSLLVCFMSLLCFHQPDIPYCVREDASWFQVLFRFFCYCLICCEAIPNMLLTSWCSRNGVPQKLNFGSS</sequence>
<evidence type="ECO:0000313" key="3">
    <source>
        <dbReference type="Proteomes" id="UP001415857"/>
    </source>
</evidence>
<keyword evidence="3" id="KW-1185">Reference proteome</keyword>
<keyword evidence="1" id="KW-0472">Membrane</keyword>
<evidence type="ECO:0000313" key="2">
    <source>
        <dbReference type="EMBL" id="KAK9286261.1"/>
    </source>
</evidence>
<keyword evidence="1" id="KW-0812">Transmembrane</keyword>
<dbReference type="PANTHER" id="PTHR35699">
    <property type="entry name" value="F2J10.10 PROTEIN"/>
    <property type="match status" value="1"/>
</dbReference>
<name>A0AAP0S2B3_LIQFO</name>
<dbReference type="EMBL" id="JBBPBK010000004">
    <property type="protein sequence ID" value="KAK9286261.1"/>
    <property type="molecule type" value="Genomic_DNA"/>
</dbReference>
<feature type="transmembrane region" description="Helical" evidence="1">
    <location>
        <begin position="182"/>
        <end position="201"/>
    </location>
</feature>
<reference evidence="2 3" key="1">
    <citation type="journal article" date="2024" name="Plant J.">
        <title>Genome sequences and population genomics reveal climatic adaptation and genomic divergence between two closely related sweetgum species.</title>
        <authorList>
            <person name="Xu W.Q."/>
            <person name="Ren C.Q."/>
            <person name="Zhang X.Y."/>
            <person name="Comes H.P."/>
            <person name="Liu X.H."/>
            <person name="Li Y.G."/>
            <person name="Kettle C.J."/>
            <person name="Jalonen R."/>
            <person name="Gaisberger H."/>
            <person name="Ma Y.Z."/>
            <person name="Qiu Y.X."/>
        </authorList>
    </citation>
    <scope>NUCLEOTIDE SEQUENCE [LARGE SCALE GENOMIC DNA]</scope>
    <source>
        <strain evidence="2">Hangzhou</strain>
    </source>
</reference>
<dbReference type="AlphaFoldDB" id="A0AAP0S2B3"/>
<protein>
    <submittedName>
        <fullName evidence="2">Uncharacterized protein</fullName>
    </submittedName>
</protein>
<proteinExistence type="predicted"/>
<dbReference type="PANTHER" id="PTHR35699:SF1">
    <property type="entry name" value="F2J10.10 PROTEIN"/>
    <property type="match status" value="1"/>
</dbReference>
<evidence type="ECO:0000256" key="1">
    <source>
        <dbReference type="SAM" id="Phobius"/>
    </source>
</evidence>
<feature type="transmembrane region" description="Helical" evidence="1">
    <location>
        <begin position="156"/>
        <end position="176"/>
    </location>
</feature>
<organism evidence="2 3">
    <name type="scientific">Liquidambar formosana</name>
    <name type="common">Formosan gum</name>
    <dbReference type="NCBI Taxonomy" id="63359"/>
    <lineage>
        <taxon>Eukaryota</taxon>
        <taxon>Viridiplantae</taxon>
        <taxon>Streptophyta</taxon>
        <taxon>Embryophyta</taxon>
        <taxon>Tracheophyta</taxon>
        <taxon>Spermatophyta</taxon>
        <taxon>Magnoliopsida</taxon>
        <taxon>eudicotyledons</taxon>
        <taxon>Gunneridae</taxon>
        <taxon>Pentapetalae</taxon>
        <taxon>Saxifragales</taxon>
        <taxon>Altingiaceae</taxon>
        <taxon>Liquidambar</taxon>
    </lineage>
</organism>
<gene>
    <name evidence="2" type="ORF">L1049_014648</name>
</gene>
<accession>A0AAP0S2B3</accession>
<comment type="caution">
    <text evidence="2">The sequence shown here is derived from an EMBL/GenBank/DDBJ whole genome shotgun (WGS) entry which is preliminary data.</text>
</comment>